<dbReference type="OrthoDB" id="407410at2759"/>
<comment type="subcellular location">
    <subcellularLocation>
        <location evidence="1">Membrane</location>
        <topology evidence="1">Multi-pass membrane protein</topology>
    </subcellularLocation>
</comment>
<dbReference type="InterPro" id="IPR004837">
    <property type="entry name" value="NaCa_Exmemb"/>
</dbReference>
<keyword evidence="4" id="KW-0406">Ion transport</keyword>
<keyword evidence="4" id="KW-0106">Calcium</keyword>
<dbReference type="WBParaSite" id="HCON_00066750-00001">
    <property type="protein sequence ID" value="HCON_00066750-00001"/>
    <property type="gene ID" value="HCON_00066750"/>
</dbReference>
<evidence type="ECO:0000256" key="2">
    <source>
        <dbReference type="ARBA" id="ARBA00022448"/>
    </source>
</evidence>
<dbReference type="AlphaFoldDB" id="A0A7I4YB10"/>
<feature type="transmembrane region" description="Helical" evidence="8">
    <location>
        <begin position="220"/>
        <end position="238"/>
    </location>
</feature>
<dbReference type="PANTHER" id="PTHR12266">
    <property type="entry name" value="NA+/CA2+ K+ INDEPENDENT EXCHANGER"/>
    <property type="match status" value="1"/>
</dbReference>
<dbReference type="OMA" id="VAWAYVI"/>
<dbReference type="Proteomes" id="UP000025227">
    <property type="component" value="Unplaced"/>
</dbReference>
<dbReference type="PANTHER" id="PTHR12266:SF0">
    <property type="entry name" value="MITOCHONDRIAL SODIUM_CALCIUM EXCHANGER PROTEIN"/>
    <property type="match status" value="1"/>
</dbReference>
<sequence>MLGIVLLLSWLTVCDADTMSLGTNPNSTNIYGGNPEVCQVWKNMTKQEICDYVNYHDDICEGGGYLLWSQYVECQFDTAKKVGVIIAGFFWMLMLFIMVSTTADDFFSPNVSRIVAHLKISESIAGVTFMAFGNGAPDIFGSIASVLSSPKPKAGLALGELLGAGIFVTSVVTATIILVRPFKIDIFATIRDLIFYLIALGWIVFVFLYSHQVYIWEPSGYLGLYAVYLITVIVGYRLHKRKRKQQRENSLKKHFSNIVSRRGSVYPTVPDINIISDAVEKIKASETMNGDVLDENKRKEFTKRISIAIHGDTLNIFPMNAAAIASTVVEENAENGSDMEEQSEEEFIVSHHHVFTGPDVRSRVASIVPPPMKIVSVQSFFYDILKHLHPLPDDWDEQGLLSKILSVVKMPGMVFLKLTIPLNETSWSKAVAIIQAICAPQWFLFAIQYLTFKPFDGSPGLYAYAFILSAIVIVLLSIFTSMGVKPRYYEETASYVGFIMSISWIYFISSEIVSVVTMFGVISQISHEVLGLTILAWSNSIGDLIADISVVKQGYPRMAISAAIGGPLFNLLIGFGLPFLIAKAKGRTVTIDFNPTYKMLVLFLGISLTTTLIACFVQRFYLRRPHAIVLILIYLLFITMIILTETDVVVWN</sequence>
<accession>A0A7I4YB10</accession>
<keyword evidence="7 8" id="KW-0472">Membrane</keyword>
<keyword evidence="3" id="KW-0050">Antiport</keyword>
<feature type="chain" id="PRO_5029518362" evidence="9">
    <location>
        <begin position="17"/>
        <end position="652"/>
    </location>
</feature>
<evidence type="ECO:0000256" key="7">
    <source>
        <dbReference type="ARBA" id="ARBA00023136"/>
    </source>
</evidence>
<dbReference type="GO" id="GO:0016020">
    <property type="term" value="C:membrane"/>
    <property type="evidence" value="ECO:0007669"/>
    <property type="project" value="UniProtKB-SubCell"/>
</dbReference>
<feature type="transmembrane region" description="Helical" evidence="8">
    <location>
        <begin position="558"/>
        <end position="581"/>
    </location>
</feature>
<dbReference type="Gene3D" id="1.20.1420.30">
    <property type="entry name" value="NCX, central ion-binding region"/>
    <property type="match status" value="2"/>
</dbReference>
<feature type="transmembrane region" description="Helical" evidence="8">
    <location>
        <begin position="430"/>
        <end position="450"/>
    </location>
</feature>
<keyword evidence="5 8" id="KW-0812">Transmembrane</keyword>
<feature type="transmembrane region" description="Helical" evidence="8">
    <location>
        <begin position="82"/>
        <end position="103"/>
    </location>
</feature>
<dbReference type="GO" id="GO:0006874">
    <property type="term" value="P:intracellular calcium ion homeostasis"/>
    <property type="evidence" value="ECO:0007669"/>
    <property type="project" value="TreeGrafter"/>
</dbReference>
<evidence type="ECO:0000256" key="3">
    <source>
        <dbReference type="ARBA" id="ARBA00022449"/>
    </source>
</evidence>
<name>A0A7I4YB10_HAECO</name>
<feature type="transmembrane region" description="Helical" evidence="8">
    <location>
        <begin position="462"/>
        <end position="484"/>
    </location>
</feature>
<reference evidence="12" key="1">
    <citation type="submission" date="2020-12" db="UniProtKB">
        <authorList>
            <consortium name="WormBaseParasite"/>
        </authorList>
    </citation>
    <scope>IDENTIFICATION</scope>
    <source>
        <strain evidence="12">MHco3</strain>
    </source>
</reference>
<feature type="domain" description="Sodium/calcium exchanger membrane region" evidence="10">
    <location>
        <begin position="494"/>
        <end position="642"/>
    </location>
</feature>
<feature type="transmembrane region" description="Helical" evidence="8">
    <location>
        <begin position="629"/>
        <end position="651"/>
    </location>
</feature>
<feature type="domain" description="Sodium/calcium exchanger membrane region" evidence="10">
    <location>
        <begin position="90"/>
        <end position="233"/>
    </location>
</feature>
<organism evidence="11 12">
    <name type="scientific">Haemonchus contortus</name>
    <name type="common">Barber pole worm</name>
    <dbReference type="NCBI Taxonomy" id="6289"/>
    <lineage>
        <taxon>Eukaryota</taxon>
        <taxon>Metazoa</taxon>
        <taxon>Ecdysozoa</taxon>
        <taxon>Nematoda</taxon>
        <taxon>Chromadorea</taxon>
        <taxon>Rhabditida</taxon>
        <taxon>Rhabditina</taxon>
        <taxon>Rhabditomorpha</taxon>
        <taxon>Strongyloidea</taxon>
        <taxon>Trichostrongylidae</taxon>
        <taxon>Haemonchus</taxon>
    </lineage>
</organism>
<dbReference type="InterPro" id="IPR051359">
    <property type="entry name" value="CaCA_antiporter"/>
</dbReference>
<evidence type="ECO:0000256" key="1">
    <source>
        <dbReference type="ARBA" id="ARBA00004141"/>
    </source>
</evidence>
<keyword evidence="6 8" id="KW-1133">Transmembrane helix</keyword>
<keyword evidence="11" id="KW-1185">Reference proteome</keyword>
<proteinExistence type="predicted"/>
<feature type="transmembrane region" description="Helical" evidence="8">
    <location>
        <begin position="529"/>
        <end position="546"/>
    </location>
</feature>
<feature type="transmembrane region" description="Helical" evidence="8">
    <location>
        <begin position="496"/>
        <end position="523"/>
    </location>
</feature>
<evidence type="ECO:0000259" key="10">
    <source>
        <dbReference type="Pfam" id="PF01699"/>
    </source>
</evidence>
<evidence type="ECO:0000313" key="12">
    <source>
        <dbReference type="WBParaSite" id="HCON_00066750-00001"/>
    </source>
</evidence>
<feature type="signal peptide" evidence="9">
    <location>
        <begin position="1"/>
        <end position="16"/>
    </location>
</feature>
<dbReference type="Pfam" id="PF01699">
    <property type="entry name" value="Na_Ca_ex"/>
    <property type="match status" value="2"/>
</dbReference>
<evidence type="ECO:0000256" key="4">
    <source>
        <dbReference type="ARBA" id="ARBA00022568"/>
    </source>
</evidence>
<dbReference type="GO" id="GO:0005432">
    <property type="term" value="F:calcium:sodium antiporter activity"/>
    <property type="evidence" value="ECO:0007669"/>
    <property type="project" value="TreeGrafter"/>
</dbReference>
<dbReference type="InterPro" id="IPR044880">
    <property type="entry name" value="NCX_ion-bd_dom_sf"/>
</dbReference>
<feature type="transmembrane region" description="Helical" evidence="8">
    <location>
        <begin position="601"/>
        <end position="622"/>
    </location>
</feature>
<feature type="transmembrane region" description="Helical" evidence="8">
    <location>
        <begin position="194"/>
        <end position="214"/>
    </location>
</feature>
<evidence type="ECO:0000256" key="8">
    <source>
        <dbReference type="SAM" id="Phobius"/>
    </source>
</evidence>
<protein>
    <submittedName>
        <fullName evidence="12">Sodium/potassium/calcium exchanger 6</fullName>
    </submittedName>
</protein>
<keyword evidence="9" id="KW-0732">Signal</keyword>
<feature type="transmembrane region" description="Helical" evidence="8">
    <location>
        <begin position="161"/>
        <end position="182"/>
    </location>
</feature>
<evidence type="ECO:0000313" key="11">
    <source>
        <dbReference type="Proteomes" id="UP000025227"/>
    </source>
</evidence>
<keyword evidence="2" id="KW-0813">Transport</keyword>
<keyword evidence="4" id="KW-0109">Calcium transport</keyword>
<evidence type="ECO:0000256" key="5">
    <source>
        <dbReference type="ARBA" id="ARBA00022692"/>
    </source>
</evidence>
<evidence type="ECO:0000256" key="6">
    <source>
        <dbReference type="ARBA" id="ARBA00022989"/>
    </source>
</evidence>
<evidence type="ECO:0000256" key="9">
    <source>
        <dbReference type="SAM" id="SignalP"/>
    </source>
</evidence>